<evidence type="ECO:0000256" key="11">
    <source>
        <dbReference type="ARBA" id="ARBA00038856"/>
    </source>
</evidence>
<evidence type="ECO:0000256" key="9">
    <source>
        <dbReference type="ARBA" id="ARBA00023221"/>
    </source>
</evidence>
<reference evidence="17 19" key="2">
    <citation type="journal article" date="2012" name="J. Bacteriol.">
        <title>Genome Sequence of Janibacter hoylei MTCC8307, Isolated from the Stratospheric Air.</title>
        <authorList>
            <person name="Pawar S.P."/>
            <person name="Dhotre D.P."/>
            <person name="Shetty S.A."/>
            <person name="Chowdhury S.P."/>
            <person name="Chaudhari B.L."/>
            <person name="Shouche Y.S."/>
        </authorList>
    </citation>
    <scope>NUCLEOTIDE SEQUENCE [LARGE SCALE GENOMIC DNA]</scope>
    <source>
        <strain evidence="17 19">PVAS-1</strain>
    </source>
</reference>
<dbReference type="OrthoDB" id="517968at2"/>
<evidence type="ECO:0000256" key="14">
    <source>
        <dbReference type="ARBA" id="ARBA00049744"/>
    </source>
</evidence>
<keyword evidence="10" id="KW-0413">Isomerase</keyword>
<evidence type="ECO:0000256" key="7">
    <source>
        <dbReference type="ARBA" id="ARBA00023098"/>
    </source>
</evidence>
<accession>K1E0W7</accession>
<dbReference type="Pfam" id="PF05199">
    <property type="entry name" value="GMC_oxred_C"/>
    <property type="match status" value="1"/>
</dbReference>
<evidence type="ECO:0000256" key="6">
    <source>
        <dbReference type="ARBA" id="ARBA00023002"/>
    </source>
</evidence>
<comment type="similarity">
    <text evidence="2">Belongs to the GMC oxidoreductase family.</text>
</comment>
<evidence type="ECO:0000256" key="12">
    <source>
        <dbReference type="ARBA" id="ARBA00049645"/>
    </source>
</evidence>
<keyword evidence="4" id="KW-0285">Flavoprotein</keyword>
<comment type="pathway">
    <text evidence="12">Steroid metabolism; cholesterol degradation.</text>
</comment>
<dbReference type="PROSITE" id="PS50206">
    <property type="entry name" value="RHODANESE_3"/>
    <property type="match status" value="1"/>
</dbReference>
<dbReference type="Pfam" id="PF01266">
    <property type="entry name" value="DAO"/>
    <property type="match status" value="1"/>
</dbReference>
<dbReference type="InterPro" id="IPR007867">
    <property type="entry name" value="GMC_OxRtase_C"/>
</dbReference>
<dbReference type="EC" id="5.3.3.1" evidence="11"/>
<dbReference type="EMBL" id="ALWX01000005">
    <property type="protein sequence ID" value="EKA62530.1"/>
    <property type="molecule type" value="Genomic_DNA"/>
</dbReference>
<evidence type="ECO:0000256" key="4">
    <source>
        <dbReference type="ARBA" id="ARBA00022630"/>
    </source>
</evidence>
<dbReference type="EC" id="1.1.3.6" evidence="13"/>
<dbReference type="InterPro" id="IPR000172">
    <property type="entry name" value="GMC_OxRdtase_N"/>
</dbReference>
<evidence type="ECO:0000256" key="13">
    <source>
        <dbReference type="ARBA" id="ARBA00049723"/>
    </source>
</evidence>
<evidence type="ECO:0000313" key="20">
    <source>
        <dbReference type="Proteomes" id="UP000288711"/>
    </source>
</evidence>
<name>K1E0W7_9MICO</name>
<dbReference type="InterPro" id="IPR006076">
    <property type="entry name" value="FAD-dep_OxRdtase"/>
</dbReference>
<evidence type="ECO:0000256" key="5">
    <source>
        <dbReference type="ARBA" id="ARBA00022827"/>
    </source>
</evidence>
<dbReference type="GO" id="GO:0050660">
    <property type="term" value="F:flavin adenine dinucleotide binding"/>
    <property type="evidence" value="ECO:0007669"/>
    <property type="project" value="InterPro"/>
</dbReference>
<keyword evidence="3" id="KW-0153">Cholesterol metabolism</keyword>
<keyword evidence="7" id="KW-0443">Lipid metabolism</keyword>
<dbReference type="Proteomes" id="UP000288711">
    <property type="component" value="Unassembled WGS sequence"/>
</dbReference>
<dbReference type="STRING" id="1210046.B277_01594"/>
<evidence type="ECO:0000313" key="18">
    <source>
        <dbReference type="EMBL" id="RWU84722.1"/>
    </source>
</evidence>
<gene>
    <name evidence="17" type="ORF">B277_01594</name>
    <name evidence="18" type="ORF">CWN80_03865</name>
</gene>
<feature type="domain" description="Rhodanese" evidence="16">
    <location>
        <begin position="14"/>
        <end position="55"/>
    </location>
</feature>
<dbReference type="AlphaFoldDB" id="K1E0W7"/>
<reference evidence="18" key="3">
    <citation type="submission" date="2017-11" db="EMBL/GenBank/DDBJ databases">
        <authorList>
            <person name="Seuylemezian A."/>
            <person name="Cooper K."/>
            <person name="Vaishampayan P."/>
        </authorList>
    </citation>
    <scope>NUCLEOTIDE SEQUENCE</scope>
    <source>
        <strain evidence="18">PVAS-1</strain>
    </source>
</reference>
<organism evidence="17 19">
    <name type="scientific">Janibacter hoylei PVAS-1</name>
    <dbReference type="NCBI Taxonomy" id="1210046"/>
    <lineage>
        <taxon>Bacteria</taxon>
        <taxon>Bacillati</taxon>
        <taxon>Actinomycetota</taxon>
        <taxon>Actinomycetes</taxon>
        <taxon>Micrococcales</taxon>
        <taxon>Intrasporangiaceae</taxon>
        <taxon>Janibacter</taxon>
    </lineage>
</organism>
<evidence type="ECO:0000256" key="10">
    <source>
        <dbReference type="ARBA" id="ARBA00023235"/>
    </source>
</evidence>
<dbReference type="InterPro" id="IPR052542">
    <property type="entry name" value="Cholesterol_Oxidase"/>
</dbReference>
<dbReference type="eggNOG" id="COG2303">
    <property type="taxonomic scope" value="Bacteria"/>
</dbReference>
<evidence type="ECO:0000313" key="19">
    <source>
        <dbReference type="Proteomes" id="UP000004474"/>
    </source>
</evidence>
<evidence type="ECO:0000256" key="3">
    <source>
        <dbReference type="ARBA" id="ARBA00022548"/>
    </source>
</evidence>
<keyword evidence="9" id="KW-0753">Steroid metabolism</keyword>
<dbReference type="InterPro" id="IPR001763">
    <property type="entry name" value="Rhodanese-like_dom"/>
</dbReference>
<evidence type="ECO:0000256" key="8">
    <source>
        <dbReference type="ARBA" id="ARBA00023166"/>
    </source>
</evidence>
<evidence type="ECO:0000256" key="1">
    <source>
        <dbReference type="ARBA" id="ARBA00001974"/>
    </source>
</evidence>
<dbReference type="PATRIC" id="fig|1210046.3.peg.316"/>
<dbReference type="InterPro" id="IPR036188">
    <property type="entry name" value="FAD/NAD-bd_sf"/>
</dbReference>
<comment type="caution">
    <text evidence="17">The sequence shown here is derived from an EMBL/GenBank/DDBJ whole genome shotgun (WGS) entry which is preliminary data.</text>
</comment>
<comment type="cofactor">
    <cofactor evidence="1">
        <name>FAD</name>
        <dbReference type="ChEBI" id="CHEBI:57692"/>
    </cofactor>
</comment>
<keyword evidence="20" id="KW-1185">Reference proteome</keyword>
<sequence>MTPADVDTAVDTDVLVIGSGFGGSVAALRLAEKGYRVTVLEAGRRFADEDFAETSWDLKNFLWAPKVGMYGIQRIHMLKDVMILAGAGVGGGSLNYANTLYVPPEVFFRDRQWGHITDWQAELLPHYDMASTMLGVVTNRCESVVEQAMREAADEMGVADTFRKTPVGVLFGDDDSPEQQGRTVADPYFGGAGPTRTTCTECGNCMVGCRVGAKNTLVKNYLALAEGLGVQIVPMRTVTRVGVVPGTDGPDEVYRVRHEATDALGDKTARVTTARKVVVAAGTWGSQHLLHEMKADGELPAISDRLGELTRTNSEALVGALASSPPEGEHDLTKGVAITSSFHPDESTHIENVRYGRGSDAMGMLTTLLAPPRTGRTPRFLKLIADLPKNIPALIAWFPPGTHFADSTVIGLVMQSLDNSLTTYLTTGPGGRRRLTSKQGHGEENPTYIEAGHEGIRVLADKLSARLGQPVYPGGTWSEAFDIPLTAHFLGGAPISDSPATGVIDPYHRLWGHPGISVVDGSAVSANLGVNPSLTITAQAERAFSLWPNVGDADVRPAQGDAYRRLDPIAPRTPAVREFTHTSSKVSLPMPAVRGA</sequence>
<proteinExistence type="inferred from homology"/>
<dbReference type="PANTHER" id="PTHR47470:SF1">
    <property type="entry name" value="FAD-DEPENDENT OXIDOREDUCTASE 2 FAD BINDING DOMAIN-CONTAINING PROTEIN"/>
    <property type="match status" value="1"/>
</dbReference>
<evidence type="ECO:0000313" key="17">
    <source>
        <dbReference type="EMBL" id="EKA62530.1"/>
    </source>
</evidence>
<protein>
    <recommendedName>
        <fullName evidence="14">Cholesterol oxidase</fullName>
        <ecNumber evidence="13">1.1.3.6</ecNumber>
        <ecNumber evidence="11">5.3.3.1</ecNumber>
    </recommendedName>
    <alternativeName>
        <fullName evidence="15">Cholesterol isomerase</fullName>
    </alternativeName>
</protein>
<evidence type="ECO:0000256" key="15">
    <source>
        <dbReference type="ARBA" id="ARBA00049778"/>
    </source>
</evidence>
<dbReference type="GO" id="GO:0004769">
    <property type="term" value="F:steroid Delta-isomerase activity"/>
    <property type="evidence" value="ECO:0007669"/>
    <property type="project" value="UniProtKB-EC"/>
</dbReference>
<evidence type="ECO:0000259" key="16">
    <source>
        <dbReference type="PROSITE" id="PS50206"/>
    </source>
</evidence>
<dbReference type="GO" id="GO:0016995">
    <property type="term" value="F:cholesterol oxidase activity"/>
    <property type="evidence" value="ECO:0007669"/>
    <property type="project" value="UniProtKB-EC"/>
</dbReference>
<dbReference type="RefSeq" id="WP_007924363.1">
    <property type="nucleotide sequence ID" value="NZ_ALWX01000005.1"/>
</dbReference>
<keyword evidence="5" id="KW-0274">FAD</keyword>
<keyword evidence="8" id="KW-1207">Sterol metabolism</keyword>
<dbReference type="PANTHER" id="PTHR47470">
    <property type="entry name" value="CHOLESTEROL OXIDASE"/>
    <property type="match status" value="1"/>
</dbReference>
<dbReference type="Proteomes" id="UP000004474">
    <property type="component" value="Unassembled WGS sequence"/>
</dbReference>
<reference evidence="18 20" key="1">
    <citation type="journal article" date="2009" name="Int. J. Syst. Evol. Microbiol.">
        <title>Janibacter hoylei sp. nov., Bacillus isronensis sp. nov. and Bacillus aryabhattai sp. nov., isolated from cryotubes used for collecting air from the upper atmosphere.</title>
        <authorList>
            <person name="Shivaji S."/>
            <person name="Chaturvedi P."/>
            <person name="Begum Z."/>
            <person name="Pindi P.K."/>
            <person name="Manorama R."/>
            <person name="Padmanaban D.A."/>
            <person name="Shouche Y.S."/>
            <person name="Pawar S."/>
            <person name="Vaishampayan P."/>
            <person name="Dutt C.B."/>
            <person name="Datta G.N."/>
            <person name="Manchanda R.K."/>
            <person name="Rao U.R."/>
            <person name="Bhargava P.M."/>
            <person name="Narlikar J.V."/>
        </authorList>
    </citation>
    <scope>NUCLEOTIDE SEQUENCE [LARGE SCALE GENOMIC DNA]</scope>
    <source>
        <strain evidence="18 20">PVAS-1</strain>
    </source>
</reference>
<dbReference type="EMBL" id="PIPF01000003">
    <property type="protein sequence ID" value="RWU84722.1"/>
    <property type="molecule type" value="Genomic_DNA"/>
</dbReference>
<dbReference type="GO" id="GO:0008203">
    <property type="term" value="P:cholesterol metabolic process"/>
    <property type="evidence" value="ECO:0007669"/>
    <property type="project" value="UniProtKB-KW"/>
</dbReference>
<dbReference type="Gene3D" id="3.50.50.60">
    <property type="entry name" value="FAD/NAD(P)-binding domain"/>
    <property type="match status" value="3"/>
</dbReference>
<evidence type="ECO:0000256" key="2">
    <source>
        <dbReference type="ARBA" id="ARBA00010790"/>
    </source>
</evidence>
<keyword evidence="6" id="KW-0560">Oxidoreductase</keyword>
<dbReference type="Pfam" id="PF00732">
    <property type="entry name" value="GMC_oxred_N"/>
    <property type="match status" value="1"/>
</dbReference>
<dbReference type="SUPFAM" id="SSF51905">
    <property type="entry name" value="FAD/NAD(P)-binding domain"/>
    <property type="match status" value="1"/>
</dbReference>